<protein>
    <submittedName>
        <fullName evidence="1">Uncharacterized protein</fullName>
    </submittedName>
</protein>
<feature type="non-terminal residue" evidence="1">
    <location>
        <position position="50"/>
    </location>
</feature>
<proteinExistence type="predicted"/>
<evidence type="ECO:0000313" key="2">
    <source>
        <dbReference type="Proteomes" id="UP000801492"/>
    </source>
</evidence>
<dbReference type="AlphaFoldDB" id="A0A8K0G8V8"/>
<dbReference type="EMBL" id="VTPC01058794">
    <property type="protein sequence ID" value="KAF2890071.1"/>
    <property type="molecule type" value="Genomic_DNA"/>
</dbReference>
<reference evidence="1" key="1">
    <citation type="submission" date="2019-08" db="EMBL/GenBank/DDBJ databases">
        <title>The genome of the North American firefly Photinus pyralis.</title>
        <authorList>
            <consortium name="Photinus pyralis genome working group"/>
            <person name="Fallon T.R."/>
            <person name="Sander Lower S.E."/>
            <person name="Weng J.-K."/>
        </authorList>
    </citation>
    <scope>NUCLEOTIDE SEQUENCE</scope>
    <source>
        <strain evidence="1">TRF0915ILg1</strain>
        <tissue evidence="1">Whole body</tissue>
    </source>
</reference>
<keyword evidence="2" id="KW-1185">Reference proteome</keyword>
<name>A0A8K0G8V8_IGNLU</name>
<dbReference type="Proteomes" id="UP000801492">
    <property type="component" value="Unassembled WGS sequence"/>
</dbReference>
<accession>A0A8K0G8V8</accession>
<organism evidence="1 2">
    <name type="scientific">Ignelater luminosus</name>
    <name type="common">Cucubano</name>
    <name type="synonym">Pyrophorus luminosus</name>
    <dbReference type="NCBI Taxonomy" id="2038154"/>
    <lineage>
        <taxon>Eukaryota</taxon>
        <taxon>Metazoa</taxon>
        <taxon>Ecdysozoa</taxon>
        <taxon>Arthropoda</taxon>
        <taxon>Hexapoda</taxon>
        <taxon>Insecta</taxon>
        <taxon>Pterygota</taxon>
        <taxon>Neoptera</taxon>
        <taxon>Endopterygota</taxon>
        <taxon>Coleoptera</taxon>
        <taxon>Polyphaga</taxon>
        <taxon>Elateriformia</taxon>
        <taxon>Elateroidea</taxon>
        <taxon>Elateridae</taxon>
        <taxon>Agrypninae</taxon>
        <taxon>Pyrophorini</taxon>
        <taxon>Ignelater</taxon>
    </lineage>
</organism>
<gene>
    <name evidence="1" type="ORF">ILUMI_16102</name>
</gene>
<sequence length="50" mass="6072">MPTTVQLRRVQTKRVEVRQDASQVERKEVGLQALRNQFRYLTKVMRELER</sequence>
<comment type="caution">
    <text evidence="1">The sequence shown here is derived from an EMBL/GenBank/DDBJ whole genome shotgun (WGS) entry which is preliminary data.</text>
</comment>
<evidence type="ECO:0000313" key="1">
    <source>
        <dbReference type="EMBL" id="KAF2890071.1"/>
    </source>
</evidence>